<protein>
    <submittedName>
        <fullName evidence="3">ABC transporter</fullName>
    </submittedName>
</protein>
<organism evidence="3 4">
    <name type="scientific">Streptomyces yunnanensis</name>
    <dbReference type="NCBI Taxonomy" id="156453"/>
    <lineage>
        <taxon>Bacteria</taxon>
        <taxon>Bacillati</taxon>
        <taxon>Actinomycetota</taxon>
        <taxon>Actinomycetes</taxon>
        <taxon>Kitasatosporales</taxon>
        <taxon>Streptomycetaceae</taxon>
        <taxon>Streptomyces</taxon>
    </lineage>
</organism>
<evidence type="ECO:0000313" key="4">
    <source>
        <dbReference type="Proteomes" id="UP000184388"/>
    </source>
</evidence>
<dbReference type="GO" id="GO:0005524">
    <property type="term" value="F:ATP binding"/>
    <property type="evidence" value="ECO:0007669"/>
    <property type="project" value="InterPro"/>
</dbReference>
<name>A0A9X8N4P2_9ACTN</name>
<dbReference type="Proteomes" id="UP000184388">
    <property type="component" value="Unassembled WGS sequence"/>
</dbReference>
<dbReference type="Pfam" id="PF00005">
    <property type="entry name" value="ABC_tran"/>
    <property type="match status" value="1"/>
</dbReference>
<feature type="domain" description="ABC transporter" evidence="2">
    <location>
        <begin position="38"/>
        <end position="71"/>
    </location>
</feature>
<dbReference type="InterPro" id="IPR027417">
    <property type="entry name" value="P-loop_NTPase"/>
</dbReference>
<dbReference type="EMBL" id="FRBK01000016">
    <property type="protein sequence ID" value="SHM95652.1"/>
    <property type="molecule type" value="Genomic_DNA"/>
</dbReference>
<proteinExistence type="predicted"/>
<evidence type="ECO:0000259" key="2">
    <source>
        <dbReference type="Pfam" id="PF00005"/>
    </source>
</evidence>
<dbReference type="Gene3D" id="3.40.50.300">
    <property type="entry name" value="P-loop containing nucleotide triphosphate hydrolases"/>
    <property type="match status" value="1"/>
</dbReference>
<dbReference type="SUPFAM" id="SSF52540">
    <property type="entry name" value="P-loop containing nucleoside triphosphate hydrolases"/>
    <property type="match status" value="1"/>
</dbReference>
<accession>A0A9X8N4P2</accession>
<sequence>MNQRPDALTSPERPGAVVAADGLTKVYDEGETRVMALAGVSARFLRGEFTAIMGPSGSGKSTFMHCLAGVAPHVRYSADRRHRPGLAERRPADQGPARAHRLRLRGVQPAA</sequence>
<dbReference type="PANTHER" id="PTHR24220:SF685">
    <property type="entry name" value="ABC TRANSPORTER RELATED"/>
    <property type="match status" value="1"/>
</dbReference>
<dbReference type="GO" id="GO:0005886">
    <property type="term" value="C:plasma membrane"/>
    <property type="evidence" value="ECO:0007669"/>
    <property type="project" value="TreeGrafter"/>
</dbReference>
<evidence type="ECO:0000256" key="1">
    <source>
        <dbReference type="SAM" id="MobiDB-lite"/>
    </source>
</evidence>
<gene>
    <name evidence="3" type="ORF">SAMN05216268_116253</name>
</gene>
<comment type="caution">
    <text evidence="3">The sequence shown here is derived from an EMBL/GenBank/DDBJ whole genome shotgun (WGS) entry which is preliminary data.</text>
</comment>
<evidence type="ECO:0000313" key="3">
    <source>
        <dbReference type="EMBL" id="SHM95652.1"/>
    </source>
</evidence>
<dbReference type="AlphaFoldDB" id="A0A9X8N4P2"/>
<dbReference type="GO" id="GO:0022857">
    <property type="term" value="F:transmembrane transporter activity"/>
    <property type="evidence" value="ECO:0007669"/>
    <property type="project" value="TreeGrafter"/>
</dbReference>
<reference evidence="4" key="1">
    <citation type="submission" date="2016-11" db="EMBL/GenBank/DDBJ databases">
        <authorList>
            <person name="Jaros S."/>
            <person name="Januszkiewicz K."/>
            <person name="Wedrychowicz H."/>
        </authorList>
    </citation>
    <scope>NUCLEOTIDE SEQUENCE [LARGE SCALE GENOMIC DNA]</scope>
    <source>
        <strain evidence="4">CGMCC 4.3555</strain>
    </source>
</reference>
<feature type="region of interest" description="Disordered" evidence="1">
    <location>
        <begin position="78"/>
        <end position="111"/>
    </location>
</feature>
<dbReference type="GO" id="GO:0016887">
    <property type="term" value="F:ATP hydrolysis activity"/>
    <property type="evidence" value="ECO:0007669"/>
    <property type="project" value="InterPro"/>
</dbReference>
<dbReference type="PANTHER" id="PTHR24220">
    <property type="entry name" value="IMPORT ATP-BINDING PROTEIN"/>
    <property type="match status" value="1"/>
</dbReference>
<dbReference type="InterPro" id="IPR003439">
    <property type="entry name" value="ABC_transporter-like_ATP-bd"/>
</dbReference>
<dbReference type="InterPro" id="IPR015854">
    <property type="entry name" value="ABC_transpr_LolD-like"/>
</dbReference>